<dbReference type="EMBL" id="MU268624">
    <property type="protein sequence ID" value="KAH7904063.1"/>
    <property type="molecule type" value="Genomic_DNA"/>
</dbReference>
<protein>
    <submittedName>
        <fullName evidence="1">Uncharacterized protein</fullName>
    </submittedName>
</protein>
<organism evidence="1 2">
    <name type="scientific">Hygrophoropsis aurantiaca</name>
    <dbReference type="NCBI Taxonomy" id="72124"/>
    <lineage>
        <taxon>Eukaryota</taxon>
        <taxon>Fungi</taxon>
        <taxon>Dikarya</taxon>
        <taxon>Basidiomycota</taxon>
        <taxon>Agaricomycotina</taxon>
        <taxon>Agaricomycetes</taxon>
        <taxon>Agaricomycetidae</taxon>
        <taxon>Boletales</taxon>
        <taxon>Coniophorineae</taxon>
        <taxon>Hygrophoropsidaceae</taxon>
        <taxon>Hygrophoropsis</taxon>
    </lineage>
</organism>
<gene>
    <name evidence="1" type="ORF">BJ138DRAFT_1186766</name>
</gene>
<feature type="non-terminal residue" evidence="1">
    <location>
        <position position="1"/>
    </location>
</feature>
<sequence>QTSFPDEGNLEVRKSGLELNGTRSEHWISSGKVFGDPEFVGTCMGYDRMTTHWIHVDEQTAKWTLHAQVIAFRGFSGEHSGTNIGRYFVGLCQRAVITRIAAIENNTAIWEYDPTLPNNRVLGNSLDVVAAVRTLAIKLKCAIEVPLTIPLHSNIRSGTADGMLSRSYQLHQPINLFISSTDELFGPITTIRRHGRVVKHIPWTAFTFLPSDWQHIYDTWVIILVTHPGFQNLSLA</sequence>
<keyword evidence="2" id="KW-1185">Reference proteome</keyword>
<dbReference type="Proteomes" id="UP000790377">
    <property type="component" value="Unassembled WGS sequence"/>
</dbReference>
<evidence type="ECO:0000313" key="2">
    <source>
        <dbReference type="Proteomes" id="UP000790377"/>
    </source>
</evidence>
<accession>A0ACB7ZUP8</accession>
<reference evidence="1" key="1">
    <citation type="journal article" date="2021" name="New Phytol.">
        <title>Evolutionary innovations through gain and loss of genes in the ectomycorrhizal Boletales.</title>
        <authorList>
            <person name="Wu G."/>
            <person name="Miyauchi S."/>
            <person name="Morin E."/>
            <person name="Kuo A."/>
            <person name="Drula E."/>
            <person name="Varga T."/>
            <person name="Kohler A."/>
            <person name="Feng B."/>
            <person name="Cao Y."/>
            <person name="Lipzen A."/>
            <person name="Daum C."/>
            <person name="Hundley H."/>
            <person name="Pangilinan J."/>
            <person name="Johnson J."/>
            <person name="Barry K."/>
            <person name="LaButti K."/>
            <person name="Ng V."/>
            <person name="Ahrendt S."/>
            <person name="Min B."/>
            <person name="Choi I.G."/>
            <person name="Park H."/>
            <person name="Plett J.M."/>
            <person name="Magnuson J."/>
            <person name="Spatafora J.W."/>
            <person name="Nagy L.G."/>
            <person name="Henrissat B."/>
            <person name="Grigoriev I.V."/>
            <person name="Yang Z.L."/>
            <person name="Xu J."/>
            <person name="Martin F.M."/>
        </authorList>
    </citation>
    <scope>NUCLEOTIDE SEQUENCE</scope>
    <source>
        <strain evidence="1">ATCC 28755</strain>
    </source>
</reference>
<comment type="caution">
    <text evidence="1">The sequence shown here is derived from an EMBL/GenBank/DDBJ whole genome shotgun (WGS) entry which is preliminary data.</text>
</comment>
<proteinExistence type="predicted"/>
<name>A0ACB7ZUP8_9AGAM</name>
<evidence type="ECO:0000313" key="1">
    <source>
        <dbReference type="EMBL" id="KAH7904063.1"/>
    </source>
</evidence>